<feature type="region of interest" description="Disordered" evidence="9">
    <location>
        <begin position="182"/>
        <end position="224"/>
    </location>
</feature>
<comment type="caution">
    <text evidence="12">The sequence shown here is derived from an EMBL/GenBank/DDBJ whole genome shotgun (WGS) entry which is preliminary data.</text>
</comment>
<dbReference type="PANTHER" id="PTHR33826">
    <property type="entry name" value="F20B24.21"/>
    <property type="match status" value="1"/>
</dbReference>
<feature type="transmembrane region" description="Helical" evidence="10">
    <location>
        <begin position="27"/>
        <end position="56"/>
    </location>
</feature>
<evidence type="ECO:0000256" key="2">
    <source>
        <dbReference type="ARBA" id="ARBA00010793"/>
    </source>
</evidence>
<reference evidence="12" key="2">
    <citation type="journal article" date="2024" name="Plant">
        <title>Genomic evolution and insights into agronomic trait innovations of Sesamum species.</title>
        <authorList>
            <person name="Miao H."/>
            <person name="Wang L."/>
            <person name="Qu L."/>
            <person name="Liu H."/>
            <person name="Sun Y."/>
            <person name="Le M."/>
            <person name="Wang Q."/>
            <person name="Wei S."/>
            <person name="Zheng Y."/>
            <person name="Lin W."/>
            <person name="Duan Y."/>
            <person name="Cao H."/>
            <person name="Xiong S."/>
            <person name="Wang X."/>
            <person name="Wei L."/>
            <person name="Li C."/>
            <person name="Ma Q."/>
            <person name="Ju M."/>
            <person name="Zhao R."/>
            <person name="Li G."/>
            <person name="Mu C."/>
            <person name="Tian Q."/>
            <person name="Mei H."/>
            <person name="Zhang T."/>
            <person name="Gao T."/>
            <person name="Zhang H."/>
        </authorList>
    </citation>
    <scope>NUCLEOTIDE SEQUENCE</scope>
    <source>
        <strain evidence="12">G02</strain>
    </source>
</reference>
<sequence>MGKVGNRRLSVVQQQASRTFLCRRCSVAVYSLISFKCAVVLTLSIAAFLSALFWVLPVRYRQAGFDAKESIKLRATVQAYFRLQKPVSKLVPFIARLEYDLNGEIGVPSAKVVYIQVTNKHGSTIDCPVTVQASVVSDLGNLSLERLRQLAQIIIGHAENLGLDHSVFGKVKEISLSSLLNHSLHAPTPTPTPSPSPSRSSSPEQIYDTGQSLEPSSSPTYSTNFDHSIAPCPNCCASAPSDASQPLLPIPENLPPYSLPPNGDSPKSSVAYGSPSGGPSDPLIPSPSSCSNQMPPSVSPPVSSESPLGDSTPQVPPSLSPLPGFTYDYQGLEKASRRDLVLLQHVLSSSASFWSSFYWGRRGGDIGKGLSLGGGDGGDDGGDDDDYLFDRKFLDAVLNEWQKTMMDLPAGFRQAYEMGLVSSAQMVRFLAINARPTTESLEHLFNQLSGTHMERMIADPAFLYRLLLEQAATIGYSVWWEIKSRGERIKQEWDLALINAVCEHSFVNTNALGYGAFLGLYANLRYQLLCGLDRAVTSYFDVIGVALIFSTALGVLNVQLGETSRLAWLGQEVDPLAQSDDLLKA</sequence>
<dbReference type="Pfam" id="PF11891">
    <property type="entry name" value="RETICULATA-like"/>
    <property type="match status" value="2"/>
</dbReference>
<feature type="domain" description="DUF7036" evidence="11">
    <location>
        <begin position="80"/>
        <end position="169"/>
    </location>
</feature>
<keyword evidence="5 10" id="KW-0812">Transmembrane</keyword>
<evidence type="ECO:0000256" key="7">
    <source>
        <dbReference type="ARBA" id="ARBA00022989"/>
    </source>
</evidence>
<evidence type="ECO:0000256" key="8">
    <source>
        <dbReference type="ARBA" id="ARBA00023136"/>
    </source>
</evidence>
<evidence type="ECO:0000256" key="6">
    <source>
        <dbReference type="ARBA" id="ARBA00022946"/>
    </source>
</evidence>
<keyword evidence="7 10" id="KW-1133">Transmembrane helix</keyword>
<proteinExistence type="inferred from homology"/>
<evidence type="ECO:0000256" key="10">
    <source>
        <dbReference type="SAM" id="Phobius"/>
    </source>
</evidence>
<feature type="region of interest" description="Disordered" evidence="9">
    <location>
        <begin position="246"/>
        <end position="322"/>
    </location>
</feature>
<comment type="subcellular location">
    <subcellularLocation>
        <location evidence="1">Plastid</location>
        <location evidence="1">Chloroplast membrane</location>
        <topology evidence="1">Multi-pass membrane protein</topology>
    </subcellularLocation>
</comment>
<evidence type="ECO:0000259" key="11">
    <source>
        <dbReference type="Pfam" id="PF23041"/>
    </source>
</evidence>
<evidence type="ECO:0000256" key="4">
    <source>
        <dbReference type="ARBA" id="ARBA00022640"/>
    </source>
</evidence>
<gene>
    <name evidence="12" type="ORF">Sradi_2601500</name>
</gene>
<keyword evidence="8 10" id="KW-0472">Membrane</keyword>
<feature type="compositionally biased region" description="Pro residues" evidence="9">
    <location>
        <begin position="248"/>
        <end position="259"/>
    </location>
</feature>
<organism evidence="12">
    <name type="scientific">Sesamum radiatum</name>
    <name type="common">Black benniseed</name>
    <dbReference type="NCBI Taxonomy" id="300843"/>
    <lineage>
        <taxon>Eukaryota</taxon>
        <taxon>Viridiplantae</taxon>
        <taxon>Streptophyta</taxon>
        <taxon>Embryophyta</taxon>
        <taxon>Tracheophyta</taxon>
        <taxon>Spermatophyta</taxon>
        <taxon>Magnoliopsida</taxon>
        <taxon>eudicotyledons</taxon>
        <taxon>Gunneridae</taxon>
        <taxon>Pentapetalae</taxon>
        <taxon>asterids</taxon>
        <taxon>lamiids</taxon>
        <taxon>Lamiales</taxon>
        <taxon>Pedaliaceae</taxon>
        <taxon>Sesamum</taxon>
    </lineage>
</organism>
<protein>
    <recommendedName>
        <fullName evidence="11">DUF7036 domain-containing protein</fullName>
    </recommendedName>
</protein>
<evidence type="ECO:0000256" key="9">
    <source>
        <dbReference type="SAM" id="MobiDB-lite"/>
    </source>
</evidence>
<evidence type="ECO:0000256" key="1">
    <source>
        <dbReference type="ARBA" id="ARBA00004508"/>
    </source>
</evidence>
<dbReference type="GO" id="GO:0031969">
    <property type="term" value="C:chloroplast membrane"/>
    <property type="evidence" value="ECO:0007669"/>
    <property type="project" value="UniProtKB-SubCell"/>
</dbReference>
<keyword evidence="4" id="KW-0934">Plastid</keyword>
<evidence type="ECO:0000313" key="12">
    <source>
        <dbReference type="EMBL" id="KAL0387197.1"/>
    </source>
</evidence>
<keyword evidence="6" id="KW-0809">Transit peptide</keyword>
<dbReference type="EMBL" id="JACGWJ010000011">
    <property type="protein sequence ID" value="KAL0387197.1"/>
    <property type="molecule type" value="Genomic_DNA"/>
</dbReference>
<dbReference type="PANTHER" id="PTHR33826:SF4">
    <property type="entry name" value="F20B24.21"/>
    <property type="match status" value="1"/>
</dbReference>
<reference evidence="12" key="1">
    <citation type="submission" date="2020-06" db="EMBL/GenBank/DDBJ databases">
        <authorList>
            <person name="Li T."/>
            <person name="Hu X."/>
            <person name="Zhang T."/>
            <person name="Song X."/>
            <person name="Zhang H."/>
            <person name="Dai N."/>
            <person name="Sheng W."/>
            <person name="Hou X."/>
            <person name="Wei L."/>
        </authorList>
    </citation>
    <scope>NUCLEOTIDE SEQUENCE</scope>
    <source>
        <strain evidence="12">G02</strain>
        <tissue evidence="12">Leaf</tissue>
    </source>
</reference>
<keyword evidence="3" id="KW-0150">Chloroplast</keyword>
<accession>A0AAW2S421</accession>
<evidence type="ECO:0000256" key="5">
    <source>
        <dbReference type="ARBA" id="ARBA00022692"/>
    </source>
</evidence>
<dbReference type="Pfam" id="PF23041">
    <property type="entry name" value="DUF7036"/>
    <property type="match status" value="1"/>
</dbReference>
<evidence type="ECO:0000256" key="3">
    <source>
        <dbReference type="ARBA" id="ARBA00022528"/>
    </source>
</evidence>
<name>A0AAW2S421_SESRA</name>
<comment type="similarity">
    <text evidence="2">Belongs to the RETICULATA family.</text>
</comment>
<dbReference type="AlphaFoldDB" id="A0AAW2S421"/>
<feature type="compositionally biased region" description="Polar residues" evidence="9">
    <location>
        <begin position="208"/>
        <end position="224"/>
    </location>
</feature>
<dbReference type="InterPro" id="IPR021825">
    <property type="entry name" value="RETICULATA-related"/>
</dbReference>
<dbReference type="InterPro" id="IPR055464">
    <property type="entry name" value="DUF7036"/>
</dbReference>